<comment type="caution">
    <text evidence="1">The sequence shown here is derived from an EMBL/GenBank/DDBJ whole genome shotgun (WGS) entry which is preliminary data.</text>
</comment>
<protein>
    <submittedName>
        <fullName evidence="1">Uncharacterized protein</fullName>
    </submittedName>
</protein>
<accession>A0AAD5S5P9</accession>
<reference evidence="1" key="1">
    <citation type="submission" date="2020-05" db="EMBL/GenBank/DDBJ databases">
        <title>Phylogenomic resolution of chytrid fungi.</title>
        <authorList>
            <person name="Stajich J.E."/>
            <person name="Amses K."/>
            <person name="Simmons R."/>
            <person name="Seto K."/>
            <person name="Myers J."/>
            <person name="Bonds A."/>
            <person name="Quandt C.A."/>
            <person name="Barry K."/>
            <person name="Liu P."/>
            <person name="Grigoriev I."/>
            <person name="Longcore J.E."/>
            <person name="James T.Y."/>
        </authorList>
    </citation>
    <scope>NUCLEOTIDE SEQUENCE</scope>
    <source>
        <strain evidence="1">JEL0318</strain>
    </source>
</reference>
<organism evidence="1 2">
    <name type="scientific">Rhizophlyctis rosea</name>
    <dbReference type="NCBI Taxonomy" id="64517"/>
    <lineage>
        <taxon>Eukaryota</taxon>
        <taxon>Fungi</taxon>
        <taxon>Fungi incertae sedis</taxon>
        <taxon>Chytridiomycota</taxon>
        <taxon>Chytridiomycota incertae sedis</taxon>
        <taxon>Chytridiomycetes</taxon>
        <taxon>Rhizophlyctidales</taxon>
        <taxon>Rhizophlyctidaceae</taxon>
        <taxon>Rhizophlyctis</taxon>
    </lineage>
</organism>
<evidence type="ECO:0000313" key="2">
    <source>
        <dbReference type="Proteomes" id="UP001212841"/>
    </source>
</evidence>
<proteinExistence type="predicted"/>
<gene>
    <name evidence="1" type="ORF">HK097_001413</name>
</gene>
<sequence length="197" mass="21908">MSEYIAALVMTRLHPWLTDITHSLQRIERDLDTVKRGQKTLRLRPDPAKEVNQAGIRLGHVYEPQADPAAALGSRMNEMVQKMTEQHIAEQTGLKFGEAGGRYRCESCAGRGWKHDDRSVKHNRDPNERCKKCNHCVECQGAGVLFDKAPCKTCSTRGFLHVSPIPHGFNPNERCETCDMCPACGGQGVVGVVPTRV</sequence>
<dbReference type="EMBL" id="JADGJD010001280">
    <property type="protein sequence ID" value="KAJ3044664.1"/>
    <property type="molecule type" value="Genomic_DNA"/>
</dbReference>
<dbReference type="AlphaFoldDB" id="A0AAD5S5P9"/>
<keyword evidence="2" id="KW-1185">Reference proteome</keyword>
<name>A0AAD5S5P9_9FUNG</name>
<evidence type="ECO:0000313" key="1">
    <source>
        <dbReference type="EMBL" id="KAJ3044664.1"/>
    </source>
</evidence>
<dbReference type="Proteomes" id="UP001212841">
    <property type="component" value="Unassembled WGS sequence"/>
</dbReference>